<dbReference type="PANTHER" id="PTHR36419:SF1">
    <property type="entry name" value="RHO1 GEF LOCALIZING PROTEIN 1"/>
    <property type="match status" value="1"/>
</dbReference>
<feature type="region of interest" description="Disordered" evidence="1">
    <location>
        <begin position="646"/>
        <end position="685"/>
    </location>
</feature>
<dbReference type="GO" id="GO:0000917">
    <property type="term" value="P:division septum assembly"/>
    <property type="evidence" value="ECO:0007669"/>
    <property type="project" value="TreeGrafter"/>
</dbReference>
<feature type="region of interest" description="Disordered" evidence="1">
    <location>
        <begin position="966"/>
        <end position="1032"/>
    </location>
</feature>
<feature type="region of interest" description="Disordered" evidence="1">
    <location>
        <begin position="607"/>
        <end position="627"/>
    </location>
</feature>
<reference evidence="2" key="1">
    <citation type="submission" date="2013-11" db="EMBL/GenBank/DDBJ databases">
        <title>Genome sequence of the fusiform rust pathogen reveals effectors for host alternation and coevolution with pine.</title>
        <authorList>
            <consortium name="DOE Joint Genome Institute"/>
            <person name="Smith K."/>
            <person name="Pendleton A."/>
            <person name="Kubisiak T."/>
            <person name="Anderson C."/>
            <person name="Salamov A."/>
            <person name="Aerts A."/>
            <person name="Riley R."/>
            <person name="Clum A."/>
            <person name="Lindquist E."/>
            <person name="Ence D."/>
            <person name="Campbell M."/>
            <person name="Kronenberg Z."/>
            <person name="Feau N."/>
            <person name="Dhillon B."/>
            <person name="Hamelin R."/>
            <person name="Burleigh J."/>
            <person name="Smith J."/>
            <person name="Yandell M."/>
            <person name="Nelson C."/>
            <person name="Grigoriev I."/>
            <person name="Davis J."/>
        </authorList>
    </citation>
    <scope>NUCLEOTIDE SEQUENCE</scope>
    <source>
        <strain evidence="2">G11</strain>
    </source>
</reference>
<sequence length="1056" mass="115212">MSQAKIFIRPPPHKTFVQGYPSIPSDPNLDRPAPHLAGTVEVRPGDKGLYASYLHIELQKIEVIPSPKFLNTSNGLARYSKTVNGKPVVLWTSPNTGTSLEPSPSPTPSKPKHKKRTISISKSKIHKHKSLLGSPLKEPFGPESCIGHDLPADSASAATPSSTGVLAWAPLAAGDFEFSIPLPQHLPPSLVLDAKAGTGISYVLRATLCSRPHASGAGATSWFRRTSSPILVTASKEVQIVRHDLHSTWPIYHPTELTTIEDRGLTMEVVRSKTGLGPGDEISSRIKLESQSIQPVKINRFEINITELVTFRLAGTSATALELSQTASSSVHDSPRLLKKEPHQAQTEGVEHKMSLVVNVHARVQETLLYKNCMSFDVRGIFPESHSRLTISSADHLSIQYFMRIRAVLESTGKYADRKKLPKELIVADLPVTIGDRDHLRAQATIEEIGPVPSLCLSSPGPPQPPSDPQVHIPQHPATSERLPSPVARRRFPQHSIPDRPTQLVSPQMFQPSTLQHPSHSVTPQLSRLSTYERPSHSVSPQPGALNRSDPDRGSHSLSPQPAPSFTGIGAGVGVPFRYPTVAPTFPKYENGPRPYLSSNPRHSAYPIDFLDPPRPPSKYTLRDPTRNTWGYRSTPYHSHDVLSDGLESSRQMTSFRTTRSTSQPAPESVLDDTESSRARSVTPLQQHPAAVRYQTSAPATAAAVDEKALFMRAKAEADRVQSMLHSPPGSTLGRRLTCSTGQGLSTMMVGSSSANGLEHGYVTAEEDKRALDASIRMPVWSAEEAAKEVEHASPVTIGTVLPLYGASSGTPEMIEEDTILNGSPNHLGLSMPPDSPTFKLYHSHTVTAATPGDIGRDPLQNTFSSTTLYTPPAPRTLSPPPPPVNLMTRPSFFTLPKPPTPIVASPPPTLIDPQRIAYLRAVAEREAYFSDAHRLIEPYEAPPNKPGAVASALEEKERLKLAWEAEQQRQQINEPTLSPSSSGSLSSNSTLNGFPDLPSDTLIGEKVLTRQKNEKVEGKRKSQEGNLLRMPTANRVHLTKIDWVDDDDDHHVHQV</sequence>
<evidence type="ECO:0000313" key="2">
    <source>
        <dbReference type="EMBL" id="KAG0141496.1"/>
    </source>
</evidence>
<comment type="caution">
    <text evidence="2">The sequence shown here is derived from an EMBL/GenBank/DDBJ whole genome shotgun (WGS) entry which is preliminary data.</text>
</comment>
<feature type="compositionally biased region" description="Polar residues" evidence="1">
    <location>
        <begin position="647"/>
        <end position="666"/>
    </location>
</feature>
<dbReference type="AlphaFoldDB" id="A0A9P6ND28"/>
<feature type="compositionally biased region" description="Low complexity" evidence="1">
    <location>
        <begin position="976"/>
        <end position="994"/>
    </location>
</feature>
<evidence type="ECO:0000256" key="1">
    <source>
        <dbReference type="SAM" id="MobiDB-lite"/>
    </source>
</evidence>
<accession>A0A9P6ND28</accession>
<feature type="region of interest" description="Disordered" evidence="1">
    <location>
        <begin position="93"/>
        <end position="118"/>
    </location>
</feature>
<organism evidence="2 3">
    <name type="scientific">Cronartium quercuum f. sp. fusiforme G11</name>
    <dbReference type="NCBI Taxonomy" id="708437"/>
    <lineage>
        <taxon>Eukaryota</taxon>
        <taxon>Fungi</taxon>
        <taxon>Dikarya</taxon>
        <taxon>Basidiomycota</taxon>
        <taxon>Pucciniomycotina</taxon>
        <taxon>Pucciniomycetes</taxon>
        <taxon>Pucciniales</taxon>
        <taxon>Coleosporiaceae</taxon>
        <taxon>Cronartium</taxon>
    </lineage>
</organism>
<keyword evidence="3" id="KW-1185">Reference proteome</keyword>
<feature type="region of interest" description="Disordered" evidence="1">
    <location>
        <begin position="512"/>
        <end position="569"/>
    </location>
</feature>
<proteinExistence type="predicted"/>
<dbReference type="EMBL" id="MU167384">
    <property type="protein sequence ID" value="KAG0141496.1"/>
    <property type="molecule type" value="Genomic_DNA"/>
</dbReference>
<evidence type="ECO:0000313" key="3">
    <source>
        <dbReference type="Proteomes" id="UP000886653"/>
    </source>
</evidence>
<protein>
    <recommendedName>
        <fullName evidence="4">Arrestin C-terminal-like domain-containing protein</fullName>
    </recommendedName>
</protein>
<feature type="compositionally biased region" description="Polar residues" evidence="1">
    <location>
        <begin position="512"/>
        <end position="530"/>
    </location>
</feature>
<dbReference type="InterPro" id="IPR053060">
    <property type="entry name" value="Cytokinesis_Signaling_Reg"/>
</dbReference>
<evidence type="ECO:0008006" key="4">
    <source>
        <dbReference type="Google" id="ProtNLM"/>
    </source>
</evidence>
<dbReference type="Proteomes" id="UP000886653">
    <property type="component" value="Unassembled WGS sequence"/>
</dbReference>
<feature type="region of interest" description="Disordered" evidence="1">
    <location>
        <begin position="452"/>
        <end position="487"/>
    </location>
</feature>
<gene>
    <name evidence="2" type="ORF">CROQUDRAFT_110444</name>
</gene>
<dbReference type="OrthoDB" id="2505920at2759"/>
<name>A0A9P6ND28_9BASI</name>
<dbReference type="PANTHER" id="PTHR36419">
    <property type="entry name" value="ARRESTIN FAMILY PROTEIN 1"/>
    <property type="match status" value="1"/>
</dbReference>
<feature type="compositionally biased region" description="Basic and acidic residues" evidence="1">
    <location>
        <begin position="1008"/>
        <end position="1024"/>
    </location>
</feature>
<dbReference type="GO" id="GO:0000935">
    <property type="term" value="C:division septum"/>
    <property type="evidence" value="ECO:0007669"/>
    <property type="project" value="TreeGrafter"/>
</dbReference>